<comment type="caution">
    <text evidence="4">The sequence shown here is derived from an EMBL/GenBank/DDBJ whole genome shotgun (WGS) entry which is preliminary data.</text>
</comment>
<feature type="domain" description="DUF4174" evidence="3">
    <location>
        <begin position="24"/>
        <end position="141"/>
    </location>
</feature>
<evidence type="ECO:0000256" key="1">
    <source>
        <dbReference type="ARBA" id="ARBA00022729"/>
    </source>
</evidence>
<organism evidence="4 5">
    <name type="scientific">Martelella mediterranea</name>
    <dbReference type="NCBI Taxonomy" id="293089"/>
    <lineage>
        <taxon>Bacteria</taxon>
        <taxon>Pseudomonadati</taxon>
        <taxon>Pseudomonadota</taxon>
        <taxon>Alphaproteobacteria</taxon>
        <taxon>Hyphomicrobiales</taxon>
        <taxon>Aurantimonadaceae</taxon>
        <taxon>Martelella</taxon>
    </lineage>
</organism>
<evidence type="ECO:0000313" key="4">
    <source>
        <dbReference type="EMBL" id="TCT40202.1"/>
    </source>
</evidence>
<keyword evidence="5" id="KW-1185">Reference proteome</keyword>
<name>A0A4R3NV03_9HYPH</name>
<dbReference type="InterPro" id="IPR025232">
    <property type="entry name" value="DUF4174"/>
</dbReference>
<feature type="signal peptide" evidence="2">
    <location>
        <begin position="1"/>
        <end position="21"/>
    </location>
</feature>
<dbReference type="OrthoDB" id="7362103at2"/>
<dbReference type="EMBL" id="SMAR01000010">
    <property type="protein sequence ID" value="TCT40202.1"/>
    <property type="molecule type" value="Genomic_DNA"/>
</dbReference>
<accession>A0A4R3NV03</accession>
<reference evidence="4 5" key="1">
    <citation type="submission" date="2019-03" db="EMBL/GenBank/DDBJ databases">
        <title>Freshwater and sediment microbial communities from various areas in North America, analyzing microbe dynamics in response to fracking.</title>
        <authorList>
            <person name="Lamendella R."/>
        </authorList>
    </citation>
    <scope>NUCLEOTIDE SEQUENCE [LARGE SCALE GENOMIC DNA]</scope>
    <source>
        <strain evidence="4 5">175.2</strain>
    </source>
</reference>
<gene>
    <name evidence="4" type="ORF">EDC90_101054</name>
</gene>
<dbReference type="RefSeq" id="WP_132310588.1">
    <property type="nucleotide sequence ID" value="NZ_SMAR01000010.1"/>
</dbReference>
<feature type="chain" id="PRO_5020857757" evidence="2">
    <location>
        <begin position="22"/>
        <end position="144"/>
    </location>
</feature>
<proteinExistence type="predicted"/>
<evidence type="ECO:0000313" key="5">
    <source>
        <dbReference type="Proteomes" id="UP000295097"/>
    </source>
</evidence>
<dbReference type="Proteomes" id="UP000295097">
    <property type="component" value="Unassembled WGS sequence"/>
</dbReference>
<sequence length="144" mass="16162">MMKKTLIYALSAAFIAPQASADTLATYRYENRPLLIFAPDRQSRNYKLQTEALMIREANIRERDMAVIMITGSHEQPAIMPGPPAPNVSAADLRQAHGVDSDQFAVILIGKDGGEKGRWREAVSPDEIFAMIDAMPMRQREMRK</sequence>
<evidence type="ECO:0000259" key="3">
    <source>
        <dbReference type="Pfam" id="PF13778"/>
    </source>
</evidence>
<dbReference type="Pfam" id="PF13778">
    <property type="entry name" value="DUF4174"/>
    <property type="match status" value="1"/>
</dbReference>
<keyword evidence="1 2" id="KW-0732">Signal</keyword>
<dbReference type="AlphaFoldDB" id="A0A4R3NV03"/>
<evidence type="ECO:0000256" key="2">
    <source>
        <dbReference type="SAM" id="SignalP"/>
    </source>
</evidence>
<protein>
    <submittedName>
        <fullName evidence="4">Uncharacterized protein DUF4174</fullName>
    </submittedName>
</protein>